<dbReference type="EMBL" id="DF968208">
    <property type="protein sequence ID" value="GAP46243.1"/>
    <property type="molecule type" value="Genomic_DNA"/>
</dbReference>
<reference evidence="1" key="1">
    <citation type="journal article" date="2015" name="Genome Announc.">
        <title>Draft Genome Sequence of Thiostrepton-Producing Streptomyces azureus ATCC 14921.</title>
        <authorList>
            <person name="Sakihara K."/>
            <person name="Maeda J."/>
            <person name="Tashiro K."/>
            <person name="Fujino Y."/>
            <person name="Kuhara S."/>
            <person name="Ohshima T."/>
            <person name="Ogata S."/>
            <person name="Doi K."/>
        </authorList>
    </citation>
    <scope>NUCLEOTIDE SEQUENCE [LARGE SCALE GENOMIC DNA]</scope>
    <source>
        <strain evidence="1">ATCC14921</strain>
    </source>
</reference>
<keyword evidence="2" id="KW-1185">Reference proteome</keyword>
<accession>A0A0K8PER1</accession>
<dbReference type="AlphaFoldDB" id="A0A0K8PER1"/>
<evidence type="ECO:0000313" key="1">
    <source>
        <dbReference type="EMBL" id="GAP46243.1"/>
    </source>
</evidence>
<dbReference type="PATRIC" id="fig|146537.3.peg.1031"/>
<evidence type="ECO:0000313" key="2">
    <source>
        <dbReference type="Proteomes" id="UP000053859"/>
    </source>
</evidence>
<name>A0A0K8PER1_STRAJ</name>
<gene>
    <name evidence="1" type="ORF">SAZU_0980</name>
</gene>
<organism evidence="1 2">
    <name type="scientific">Streptomyces azureus</name>
    <dbReference type="NCBI Taxonomy" id="146537"/>
    <lineage>
        <taxon>Bacteria</taxon>
        <taxon>Bacillati</taxon>
        <taxon>Actinomycetota</taxon>
        <taxon>Actinomycetes</taxon>
        <taxon>Kitasatosporales</taxon>
        <taxon>Streptomycetaceae</taxon>
        <taxon>Streptomyces</taxon>
    </lineage>
</organism>
<dbReference type="Proteomes" id="UP000053859">
    <property type="component" value="Unassembled WGS sequence"/>
</dbReference>
<protein>
    <submittedName>
        <fullName evidence="1">Uncharacterized protein</fullName>
    </submittedName>
</protein>
<proteinExistence type="predicted"/>
<sequence>MILRSLFGEPGPMLRRTPLIYRRIRIVDTVAGLAEGREVSSRAAAPAAWGAAIEVPKRVAVAVSLVCQPTVIDDPGGEQAQE</sequence>